<proteinExistence type="predicted"/>
<evidence type="ECO:0000313" key="2">
    <source>
        <dbReference type="Proteomes" id="UP000076871"/>
    </source>
</evidence>
<dbReference type="AlphaFoldDB" id="A0A165BV69"/>
<keyword evidence="2" id="KW-1185">Reference proteome</keyword>
<name>A0A165BV69_9APHY</name>
<evidence type="ECO:0000313" key="1">
    <source>
        <dbReference type="EMBL" id="KZT01715.1"/>
    </source>
</evidence>
<accession>A0A165BV69</accession>
<organism evidence="1 2">
    <name type="scientific">Laetiporus sulphureus 93-53</name>
    <dbReference type="NCBI Taxonomy" id="1314785"/>
    <lineage>
        <taxon>Eukaryota</taxon>
        <taxon>Fungi</taxon>
        <taxon>Dikarya</taxon>
        <taxon>Basidiomycota</taxon>
        <taxon>Agaricomycotina</taxon>
        <taxon>Agaricomycetes</taxon>
        <taxon>Polyporales</taxon>
        <taxon>Laetiporus</taxon>
    </lineage>
</organism>
<dbReference type="InParanoid" id="A0A165BV69"/>
<dbReference type="GeneID" id="63830284"/>
<gene>
    <name evidence="1" type="ORF">LAESUDRAFT_763450</name>
</gene>
<dbReference type="STRING" id="1314785.A0A165BV69"/>
<dbReference type="Proteomes" id="UP000076871">
    <property type="component" value="Unassembled WGS sequence"/>
</dbReference>
<dbReference type="RefSeq" id="XP_040759455.1">
    <property type="nucleotide sequence ID" value="XM_040913256.1"/>
</dbReference>
<dbReference type="OrthoDB" id="2730500at2759"/>
<reference evidence="1 2" key="1">
    <citation type="journal article" date="2016" name="Mol. Biol. Evol.">
        <title>Comparative Genomics of Early-Diverging Mushroom-Forming Fungi Provides Insights into the Origins of Lignocellulose Decay Capabilities.</title>
        <authorList>
            <person name="Nagy L.G."/>
            <person name="Riley R."/>
            <person name="Tritt A."/>
            <person name="Adam C."/>
            <person name="Daum C."/>
            <person name="Floudas D."/>
            <person name="Sun H."/>
            <person name="Yadav J.S."/>
            <person name="Pangilinan J."/>
            <person name="Larsson K.H."/>
            <person name="Matsuura K."/>
            <person name="Barry K."/>
            <person name="Labutti K."/>
            <person name="Kuo R."/>
            <person name="Ohm R.A."/>
            <person name="Bhattacharya S.S."/>
            <person name="Shirouzu T."/>
            <person name="Yoshinaga Y."/>
            <person name="Martin F.M."/>
            <person name="Grigoriev I.V."/>
            <person name="Hibbett D.S."/>
        </authorList>
    </citation>
    <scope>NUCLEOTIDE SEQUENCE [LARGE SCALE GENOMIC DNA]</scope>
    <source>
        <strain evidence="1 2">93-53</strain>
    </source>
</reference>
<sequence>MLQLKARISELVLAKANKVSLISIKHMVYQNFEENITAKFHLTIINYLLKRFCCPSDVSSKSELELLLHAWESGVTY</sequence>
<protein>
    <submittedName>
        <fullName evidence="1">Uncharacterized protein</fullName>
    </submittedName>
</protein>
<dbReference type="EMBL" id="KV427660">
    <property type="protein sequence ID" value="KZT01715.1"/>
    <property type="molecule type" value="Genomic_DNA"/>
</dbReference>